<evidence type="ECO:0000256" key="3">
    <source>
        <dbReference type="ARBA" id="ARBA00022679"/>
    </source>
</evidence>
<dbReference type="Gene3D" id="3.40.50.150">
    <property type="entry name" value="Vaccinia Virus protein VP39"/>
    <property type="match status" value="2"/>
</dbReference>
<evidence type="ECO:0000259" key="6">
    <source>
        <dbReference type="Pfam" id="PF08241"/>
    </source>
</evidence>
<dbReference type="RefSeq" id="WP_127149865.1">
    <property type="nucleotide sequence ID" value="NZ_CP029042.1"/>
</dbReference>
<dbReference type="GO" id="GO:0017174">
    <property type="term" value="F:glycine N-methyltransferase activity"/>
    <property type="evidence" value="ECO:0007669"/>
    <property type="project" value="InterPro"/>
</dbReference>
<name>A0A3Q9K3H8_9ACTN</name>
<dbReference type="InterPro" id="IPR050447">
    <property type="entry name" value="Erg6_SMT_methyltransf"/>
</dbReference>
<dbReference type="CDD" id="cd02440">
    <property type="entry name" value="AdoMet_MTases"/>
    <property type="match status" value="2"/>
</dbReference>
<dbReference type="GO" id="GO:0019286">
    <property type="term" value="P:glycine betaine biosynthetic process from glycine"/>
    <property type="evidence" value="ECO:0007669"/>
    <property type="project" value="UniProtKB-ARBA"/>
</dbReference>
<keyword evidence="2 8" id="KW-0489">Methyltransferase</keyword>
<evidence type="ECO:0000256" key="2">
    <source>
        <dbReference type="ARBA" id="ARBA00022603"/>
    </source>
</evidence>
<organism evidence="8 9">
    <name type="scientific">Streptomyces lydicus</name>
    <dbReference type="NCBI Taxonomy" id="47763"/>
    <lineage>
        <taxon>Bacteria</taxon>
        <taxon>Bacillati</taxon>
        <taxon>Actinomycetota</taxon>
        <taxon>Actinomycetes</taxon>
        <taxon>Kitasatosporales</taxon>
        <taxon>Streptomycetaceae</taxon>
        <taxon>Streptomyces</taxon>
    </lineage>
</organism>
<evidence type="ECO:0000313" key="8">
    <source>
        <dbReference type="EMBL" id="AZS70704.1"/>
    </source>
</evidence>
<feature type="domain" description="Methyltransferase" evidence="7">
    <location>
        <begin position="61"/>
        <end position="159"/>
    </location>
</feature>
<reference evidence="8 9" key="1">
    <citation type="submission" date="2018-04" db="EMBL/GenBank/DDBJ databases">
        <title>Complete genome sequences of Streptomyces lydicus strain WYEC and characterization of antagonistic properties of biological control agents.</title>
        <authorList>
            <person name="Mariita R.M."/>
            <person name="Sello J.K."/>
        </authorList>
    </citation>
    <scope>NUCLEOTIDE SEQUENCE [LARGE SCALE GENOMIC DNA]</scope>
    <source>
        <strain evidence="8 9">WYEC 108</strain>
    </source>
</reference>
<dbReference type="Proteomes" id="UP000275579">
    <property type="component" value="Chromosome"/>
</dbReference>
<dbReference type="PROSITE" id="PS51600">
    <property type="entry name" value="SAM_GNMT"/>
    <property type="match status" value="1"/>
</dbReference>
<gene>
    <name evidence="8" type="ORF">DDE74_06890</name>
</gene>
<dbReference type="AlphaFoldDB" id="A0A3Q9K3H8"/>
<evidence type="ECO:0000256" key="5">
    <source>
        <dbReference type="ARBA" id="ARBA00060542"/>
    </source>
</evidence>
<comment type="similarity">
    <text evidence="1">Belongs to the methyltransferase superfamily.</text>
</comment>
<feature type="domain" description="Methyltransferase type 11" evidence="6">
    <location>
        <begin position="336"/>
        <end position="434"/>
    </location>
</feature>
<keyword evidence="4" id="KW-0949">S-adenosyl-L-methionine</keyword>
<dbReference type="PANTHER" id="PTHR44068:SF11">
    <property type="entry name" value="GERANYL DIPHOSPHATE 2-C-METHYLTRANSFERASE"/>
    <property type="match status" value="1"/>
</dbReference>
<dbReference type="FunFam" id="3.40.50.150:FF:000461">
    <property type="entry name" value="Sarcosine/dimethylglycine N-methyltransferase"/>
    <property type="match status" value="1"/>
</dbReference>
<evidence type="ECO:0000259" key="7">
    <source>
        <dbReference type="Pfam" id="PF13649"/>
    </source>
</evidence>
<dbReference type="InterPro" id="IPR013216">
    <property type="entry name" value="Methyltransf_11"/>
</dbReference>
<dbReference type="GO" id="GO:0052729">
    <property type="term" value="F:dimethylglycine N-methyltransferase activity"/>
    <property type="evidence" value="ECO:0007669"/>
    <property type="project" value="UniProtKB-ARBA"/>
</dbReference>
<evidence type="ECO:0000256" key="4">
    <source>
        <dbReference type="ARBA" id="ARBA00022691"/>
    </source>
</evidence>
<accession>A0A3Q9K3H8</accession>
<keyword evidence="3 8" id="KW-0808">Transferase</keyword>
<sequence length="550" mass="62770">MQPAQEFGDNPVEVRETGHYTEEYVPSFVEKWDALIDWEKRAESEGNFFIDLLRKWGVRSVLDVAAGTGFHSVRLLAAGFETVSADGSAEMLARAFGNGTKQGGHILRVVQADWRWLNRDVHGEYDAIVCLGNSFTHLFSERDRRKALAEFYAMLKHDGILVLDQRNYDAILDDGYTSKHTYYYCGEDVTVEPEYVDEGLCRMRYSFPDNTTYHLNMFPLRKDYTRRLMSDVGFQRIETYGDFQHTYRGEQPDFFVHVAEKEYRMEGKGQYEGAVSTARSYYNSPDADTFYATVWGGEDIHIGLYESPVEPIAAASRRTVERMASKLELSRDSVVLDLGSGFGGSARYLAETYGCRVQALNLSEVENQRHKELNSARALTDRIEVVDGSFENIPYPDDQFDVIWSQDAFLHSGNRVQVLEEIARVLRPGGHLIFTDPMAAADSGSTDVLQPILDRIHLDDMGSPGFYARELNRLGFTAVDDGFEEHREQLVNHYTRVLEETKHQEAEGLARKISHDYLAQMKKGLGHWIDGGREKHLTWGIFHFRLDAHD</sequence>
<dbReference type="SUPFAM" id="SSF53335">
    <property type="entry name" value="S-adenosyl-L-methionine-dependent methyltransferases"/>
    <property type="match status" value="2"/>
</dbReference>
<evidence type="ECO:0000313" key="9">
    <source>
        <dbReference type="Proteomes" id="UP000275579"/>
    </source>
</evidence>
<dbReference type="PANTHER" id="PTHR44068">
    <property type="entry name" value="ZGC:194242"/>
    <property type="match status" value="1"/>
</dbReference>
<proteinExistence type="inferred from homology"/>
<dbReference type="InterPro" id="IPR041698">
    <property type="entry name" value="Methyltransf_25"/>
</dbReference>
<comment type="pathway">
    <text evidence="5">Amine and polyamine biosynthesis; betaine biosynthesis via glycine pathway; betaine from glycine: step 3/3.</text>
</comment>
<dbReference type="EMBL" id="CP029042">
    <property type="protein sequence ID" value="AZS70704.1"/>
    <property type="molecule type" value="Genomic_DNA"/>
</dbReference>
<dbReference type="Pfam" id="PF08241">
    <property type="entry name" value="Methyltransf_11"/>
    <property type="match status" value="1"/>
</dbReference>
<dbReference type="Gene3D" id="3.30.46.10">
    <property type="entry name" value="Glycine N-methyltransferase, chain A, domain 1"/>
    <property type="match status" value="1"/>
</dbReference>
<protein>
    <submittedName>
        <fullName evidence="8">SAM-dependent methyltransferase</fullName>
    </submittedName>
</protein>
<dbReference type="InterPro" id="IPR014369">
    <property type="entry name" value="Gly/Sar_N_MeTrfase"/>
</dbReference>
<dbReference type="InterPro" id="IPR029063">
    <property type="entry name" value="SAM-dependent_MTases_sf"/>
</dbReference>
<dbReference type="GO" id="GO:0032259">
    <property type="term" value="P:methylation"/>
    <property type="evidence" value="ECO:0007669"/>
    <property type="project" value="UniProtKB-KW"/>
</dbReference>
<evidence type="ECO:0000256" key="1">
    <source>
        <dbReference type="ARBA" id="ARBA00008361"/>
    </source>
</evidence>
<dbReference type="Pfam" id="PF13649">
    <property type="entry name" value="Methyltransf_25"/>
    <property type="match status" value="1"/>
</dbReference>